<evidence type="ECO:0008006" key="4">
    <source>
        <dbReference type="Google" id="ProtNLM"/>
    </source>
</evidence>
<gene>
    <name evidence="2" type="ORF">CLV81_0065</name>
</gene>
<evidence type="ECO:0000256" key="1">
    <source>
        <dbReference type="SAM" id="Phobius"/>
    </source>
</evidence>
<organism evidence="2 3">
    <name type="scientific">Flagellimonas meridianipacifica</name>
    <dbReference type="NCBI Taxonomy" id="1080225"/>
    <lineage>
        <taxon>Bacteria</taxon>
        <taxon>Pseudomonadati</taxon>
        <taxon>Bacteroidota</taxon>
        <taxon>Flavobacteriia</taxon>
        <taxon>Flavobacteriales</taxon>
        <taxon>Flavobacteriaceae</taxon>
        <taxon>Flagellimonas</taxon>
    </lineage>
</organism>
<keyword evidence="1" id="KW-0812">Transmembrane</keyword>
<protein>
    <recommendedName>
        <fullName evidence="4">GTP-binding protein</fullName>
    </recommendedName>
</protein>
<evidence type="ECO:0000313" key="2">
    <source>
        <dbReference type="EMBL" id="PRX56077.1"/>
    </source>
</evidence>
<sequence>MSNLTNDIVLRPRFKIDLITDLESLKKNFDRTSEAPFILKRLDEHIYLRFRKEHTNFWSPQLHLELTSFEKNKSTIHGVFGPNPTLWTFFMFLHFGIGTLFVILGIFAYSKHSLGDDITLWIVGMVFLVVLWFALYAVGRFGKSQGKDQMKQLNTFLEDLIQDFSRS</sequence>
<dbReference type="OrthoDB" id="1451346at2"/>
<evidence type="ECO:0000313" key="3">
    <source>
        <dbReference type="Proteomes" id="UP000237640"/>
    </source>
</evidence>
<accession>A0A2T0MES0</accession>
<feature type="transmembrane region" description="Helical" evidence="1">
    <location>
        <begin position="121"/>
        <end position="142"/>
    </location>
</feature>
<reference evidence="2 3" key="1">
    <citation type="submission" date="2018-03" db="EMBL/GenBank/DDBJ databases">
        <title>Genomic Encyclopedia of Archaeal and Bacterial Type Strains, Phase II (KMG-II): from individual species to whole genera.</title>
        <authorList>
            <person name="Goeker M."/>
        </authorList>
    </citation>
    <scope>NUCLEOTIDE SEQUENCE [LARGE SCALE GENOMIC DNA]</scope>
    <source>
        <strain evidence="2 3">DSM 25027</strain>
    </source>
</reference>
<name>A0A2T0MES0_9FLAO</name>
<dbReference type="EMBL" id="PVYX01000001">
    <property type="protein sequence ID" value="PRX56077.1"/>
    <property type="molecule type" value="Genomic_DNA"/>
</dbReference>
<dbReference type="RefSeq" id="WP_106143093.1">
    <property type="nucleotide sequence ID" value="NZ_PVYX01000001.1"/>
</dbReference>
<dbReference type="AlphaFoldDB" id="A0A2T0MES0"/>
<keyword evidence="1" id="KW-1133">Transmembrane helix</keyword>
<proteinExistence type="predicted"/>
<keyword evidence="3" id="KW-1185">Reference proteome</keyword>
<dbReference type="Proteomes" id="UP000237640">
    <property type="component" value="Unassembled WGS sequence"/>
</dbReference>
<keyword evidence="1" id="KW-0472">Membrane</keyword>
<feature type="transmembrane region" description="Helical" evidence="1">
    <location>
        <begin position="86"/>
        <end position="109"/>
    </location>
</feature>
<comment type="caution">
    <text evidence="2">The sequence shown here is derived from an EMBL/GenBank/DDBJ whole genome shotgun (WGS) entry which is preliminary data.</text>
</comment>